<reference evidence="1" key="1">
    <citation type="submission" date="2022-04" db="EMBL/GenBank/DDBJ databases">
        <title>Systematic whole-genome sequencing reveals an unexpected diversity among actinomycetoma pathogens and provides insights into their antibacterial susceptibilities.</title>
        <authorList>
            <person name="Watson A.K."/>
            <person name="Kepplinger B."/>
            <person name="Bakhiet S.M."/>
            <person name="Mhmoud N.A."/>
            <person name="Chapman J."/>
            <person name="Allenby N."/>
            <person name="Mickiewicz K."/>
            <person name="Goodfellow M."/>
            <person name="Fahal A.H."/>
            <person name="Errington J."/>
        </authorList>
    </citation>
    <scope>NUCLEOTIDE SEQUENCE</scope>
    <source>
        <strain evidence="1">SD 504</strain>
    </source>
</reference>
<name>A0ABY4TML9_9ACTN</name>
<dbReference type="RefSeq" id="WP_010474319.1">
    <property type="nucleotide sequence ID" value="NZ_CP095474.1"/>
</dbReference>
<proteinExistence type="predicted"/>
<organism evidence="1 2">
    <name type="scientific">Streptomyces sudanensis</name>
    <dbReference type="NCBI Taxonomy" id="436397"/>
    <lineage>
        <taxon>Bacteria</taxon>
        <taxon>Bacillati</taxon>
        <taxon>Actinomycetota</taxon>
        <taxon>Actinomycetes</taxon>
        <taxon>Kitasatosporales</taxon>
        <taxon>Streptomycetaceae</taxon>
        <taxon>Streptomyces</taxon>
    </lineage>
</organism>
<evidence type="ECO:0008006" key="3">
    <source>
        <dbReference type="Google" id="ProtNLM"/>
    </source>
</evidence>
<accession>A0ABY4TML9</accession>
<keyword evidence="2" id="KW-1185">Reference proteome</keyword>
<evidence type="ECO:0000313" key="1">
    <source>
        <dbReference type="EMBL" id="URN18938.1"/>
    </source>
</evidence>
<evidence type="ECO:0000313" key="2">
    <source>
        <dbReference type="Proteomes" id="UP001056383"/>
    </source>
</evidence>
<sequence length="72" mass="7364">MAEEGAGPARDAEAVTGAEAGGGLHVVLAEPATVADTGPRGPNRLYVALTRAVSRLDVLHTRPLPPELRTAP</sequence>
<dbReference type="Proteomes" id="UP001056383">
    <property type="component" value="Chromosome"/>
</dbReference>
<gene>
    <name evidence="1" type="ORF">MW084_12885</name>
</gene>
<dbReference type="EMBL" id="CP095474">
    <property type="protein sequence ID" value="URN18938.1"/>
    <property type="molecule type" value="Genomic_DNA"/>
</dbReference>
<protein>
    <recommendedName>
        <fullName evidence="3">UvrD-like helicase C-terminal domain-containing protein</fullName>
    </recommendedName>
</protein>